<organism evidence="2 3">
    <name type="scientific">Aerococcus kribbianus</name>
    <dbReference type="NCBI Taxonomy" id="2999064"/>
    <lineage>
        <taxon>Bacteria</taxon>
        <taxon>Bacillati</taxon>
        <taxon>Bacillota</taxon>
        <taxon>Bacilli</taxon>
        <taxon>Lactobacillales</taxon>
        <taxon>Aerococcaceae</taxon>
        <taxon>Aerococcus</taxon>
    </lineage>
</organism>
<reference evidence="2" key="1">
    <citation type="submission" date="2022-12" db="EMBL/GenBank/DDBJ databases">
        <title>Description and comparative metabolic analysis of Aerococcus sp. nov., isolated from the feces of a pig.</title>
        <authorList>
            <person name="Chang Y.-H."/>
        </authorList>
    </citation>
    <scope>NUCLEOTIDE SEQUENCE</scope>
    <source>
        <strain evidence="2">YH-aer222</strain>
    </source>
</reference>
<dbReference type="EMBL" id="JAPRFR010000001">
    <property type="protein sequence ID" value="MCZ0725434.1"/>
    <property type="molecule type" value="Genomic_DNA"/>
</dbReference>
<gene>
    <name evidence="2" type="ORF">OW157_02490</name>
</gene>
<keyword evidence="1" id="KW-0732">Signal</keyword>
<name>A0A9X3FUI4_9LACT</name>
<accession>A0A9X3FUI4</accession>
<sequence>MKKTLVLLTSLILLAGCDALAKEPQDSGQEATVNVMEEMQTNQDSYENVDFLNLSYLAPSFFTDYSRDGTATKILRGDEGSVMTVYGIQDINVLDEQNRQDIMQGLLASGDGLYGQNSEEKIQVAGRDAYHIKGQLASEGEEYAVDGLIIPNQDSYIAYVTTLQAGEEELTDDIMNQFIDSAKIGELSQEDKDSIEVFKNPMLGVKTQADFTMPAGWQEVNHNDEGIINYLYSKDGSLATIDMWPSNFSLDDEEARDDLIASIGGNFGEMSVDETSQTEIDGQKAYRYDASFNAQGVPGKGAIVITEKDDLMMAFMVIAADGGGMDYDQEITQMMDSVTFTTKE</sequence>
<feature type="chain" id="PRO_5040867040" description="DUF4825 domain-containing protein" evidence="1">
    <location>
        <begin position="22"/>
        <end position="344"/>
    </location>
</feature>
<evidence type="ECO:0008006" key="4">
    <source>
        <dbReference type="Google" id="ProtNLM"/>
    </source>
</evidence>
<feature type="signal peptide" evidence="1">
    <location>
        <begin position="1"/>
        <end position="21"/>
    </location>
</feature>
<keyword evidence="3" id="KW-1185">Reference proteome</keyword>
<evidence type="ECO:0000313" key="3">
    <source>
        <dbReference type="Proteomes" id="UP001146670"/>
    </source>
</evidence>
<evidence type="ECO:0000256" key="1">
    <source>
        <dbReference type="SAM" id="SignalP"/>
    </source>
</evidence>
<proteinExistence type="predicted"/>
<dbReference type="RefSeq" id="WP_268751750.1">
    <property type="nucleotide sequence ID" value="NZ_JAPRFQ010000001.1"/>
</dbReference>
<dbReference type="AlphaFoldDB" id="A0A9X3FUI4"/>
<evidence type="ECO:0000313" key="2">
    <source>
        <dbReference type="EMBL" id="MCZ0725434.1"/>
    </source>
</evidence>
<comment type="caution">
    <text evidence="2">The sequence shown here is derived from an EMBL/GenBank/DDBJ whole genome shotgun (WGS) entry which is preliminary data.</text>
</comment>
<dbReference type="PROSITE" id="PS51257">
    <property type="entry name" value="PROKAR_LIPOPROTEIN"/>
    <property type="match status" value="1"/>
</dbReference>
<protein>
    <recommendedName>
        <fullName evidence="4">DUF4825 domain-containing protein</fullName>
    </recommendedName>
</protein>
<dbReference type="Proteomes" id="UP001146670">
    <property type="component" value="Unassembled WGS sequence"/>
</dbReference>
<dbReference type="Gene3D" id="3.40.1000.10">
    <property type="entry name" value="Mog1/PsbP, alpha/beta/alpha sandwich"/>
    <property type="match status" value="1"/>
</dbReference>